<evidence type="ECO:0000313" key="2">
    <source>
        <dbReference type="EMBL" id="GBM37713.1"/>
    </source>
</evidence>
<dbReference type="EMBL" id="BGPR01000848">
    <property type="protein sequence ID" value="GBM37713.1"/>
    <property type="molecule type" value="Genomic_DNA"/>
</dbReference>
<evidence type="ECO:0000313" key="3">
    <source>
        <dbReference type="Proteomes" id="UP000499080"/>
    </source>
</evidence>
<sequence>MREEISTTEADTSDPNPPAKQMAVSTLTEVCGLNEKGLQILETIVSNEKHILAIMEGIKKLLACYEEILREEKKSLSYQPSLLHLMKQTTLKYLCFL</sequence>
<feature type="region of interest" description="Disordered" evidence="1">
    <location>
        <begin position="1"/>
        <end position="20"/>
    </location>
</feature>
<dbReference type="Proteomes" id="UP000499080">
    <property type="component" value="Unassembled WGS sequence"/>
</dbReference>
<comment type="caution">
    <text evidence="2">The sequence shown here is derived from an EMBL/GenBank/DDBJ whole genome shotgun (WGS) entry which is preliminary data.</text>
</comment>
<protein>
    <submittedName>
        <fullName evidence="2">Uncharacterized protein</fullName>
    </submittedName>
</protein>
<keyword evidence="3" id="KW-1185">Reference proteome</keyword>
<proteinExistence type="predicted"/>
<accession>A0A4Y2F8C8</accession>
<dbReference type="OrthoDB" id="7422307at2759"/>
<gene>
    <name evidence="2" type="ORF">AVEN_239859_1</name>
</gene>
<name>A0A4Y2F8C8_ARAVE</name>
<dbReference type="AlphaFoldDB" id="A0A4Y2F8C8"/>
<organism evidence="2 3">
    <name type="scientific">Araneus ventricosus</name>
    <name type="common">Orbweaver spider</name>
    <name type="synonym">Epeira ventricosa</name>
    <dbReference type="NCBI Taxonomy" id="182803"/>
    <lineage>
        <taxon>Eukaryota</taxon>
        <taxon>Metazoa</taxon>
        <taxon>Ecdysozoa</taxon>
        <taxon>Arthropoda</taxon>
        <taxon>Chelicerata</taxon>
        <taxon>Arachnida</taxon>
        <taxon>Araneae</taxon>
        <taxon>Araneomorphae</taxon>
        <taxon>Entelegynae</taxon>
        <taxon>Araneoidea</taxon>
        <taxon>Araneidae</taxon>
        <taxon>Araneus</taxon>
    </lineage>
</organism>
<evidence type="ECO:0000256" key="1">
    <source>
        <dbReference type="SAM" id="MobiDB-lite"/>
    </source>
</evidence>
<reference evidence="2 3" key="1">
    <citation type="journal article" date="2019" name="Sci. Rep.">
        <title>Orb-weaving spider Araneus ventricosus genome elucidates the spidroin gene catalogue.</title>
        <authorList>
            <person name="Kono N."/>
            <person name="Nakamura H."/>
            <person name="Ohtoshi R."/>
            <person name="Moran D.A.P."/>
            <person name="Shinohara A."/>
            <person name="Yoshida Y."/>
            <person name="Fujiwara M."/>
            <person name="Mori M."/>
            <person name="Tomita M."/>
            <person name="Arakawa K."/>
        </authorList>
    </citation>
    <scope>NUCLEOTIDE SEQUENCE [LARGE SCALE GENOMIC DNA]</scope>
</reference>